<accession>A0A165LQ44</accession>
<proteinExistence type="predicted"/>
<evidence type="ECO:0000313" key="2">
    <source>
        <dbReference type="EMBL" id="KZV98165.1"/>
    </source>
</evidence>
<keyword evidence="1" id="KW-0732">Signal</keyword>
<dbReference type="InterPro" id="IPR013783">
    <property type="entry name" value="Ig-like_fold"/>
</dbReference>
<dbReference type="Proteomes" id="UP000077266">
    <property type="component" value="Unassembled WGS sequence"/>
</dbReference>
<gene>
    <name evidence="2" type="ORF">EXIGLDRAFT_832424</name>
</gene>
<dbReference type="Pfam" id="PF22352">
    <property type="entry name" value="K319L-like_PKD"/>
    <property type="match status" value="1"/>
</dbReference>
<dbReference type="OrthoDB" id="2129641at2759"/>
<dbReference type="Gene3D" id="2.60.40.10">
    <property type="entry name" value="Immunoglobulins"/>
    <property type="match status" value="1"/>
</dbReference>
<name>A0A165LQ44_EXIGL</name>
<dbReference type="AlphaFoldDB" id="A0A165LQ44"/>
<feature type="signal peptide" evidence="1">
    <location>
        <begin position="1"/>
        <end position="23"/>
    </location>
</feature>
<keyword evidence="3" id="KW-1185">Reference proteome</keyword>
<organism evidence="2 3">
    <name type="scientific">Exidia glandulosa HHB12029</name>
    <dbReference type="NCBI Taxonomy" id="1314781"/>
    <lineage>
        <taxon>Eukaryota</taxon>
        <taxon>Fungi</taxon>
        <taxon>Dikarya</taxon>
        <taxon>Basidiomycota</taxon>
        <taxon>Agaricomycotina</taxon>
        <taxon>Agaricomycetes</taxon>
        <taxon>Auriculariales</taxon>
        <taxon>Exidiaceae</taxon>
        <taxon>Exidia</taxon>
    </lineage>
</organism>
<evidence type="ECO:0000313" key="3">
    <source>
        <dbReference type="Proteomes" id="UP000077266"/>
    </source>
</evidence>
<reference evidence="2 3" key="1">
    <citation type="journal article" date="2016" name="Mol. Biol. Evol.">
        <title>Comparative Genomics of Early-Diverging Mushroom-Forming Fungi Provides Insights into the Origins of Lignocellulose Decay Capabilities.</title>
        <authorList>
            <person name="Nagy L.G."/>
            <person name="Riley R."/>
            <person name="Tritt A."/>
            <person name="Adam C."/>
            <person name="Daum C."/>
            <person name="Floudas D."/>
            <person name="Sun H."/>
            <person name="Yadav J.S."/>
            <person name="Pangilinan J."/>
            <person name="Larsson K.H."/>
            <person name="Matsuura K."/>
            <person name="Barry K."/>
            <person name="Labutti K."/>
            <person name="Kuo R."/>
            <person name="Ohm R.A."/>
            <person name="Bhattacharya S.S."/>
            <person name="Shirouzu T."/>
            <person name="Yoshinaga Y."/>
            <person name="Martin F.M."/>
            <person name="Grigoriev I.V."/>
            <person name="Hibbett D.S."/>
        </authorList>
    </citation>
    <scope>NUCLEOTIDE SEQUENCE [LARGE SCALE GENOMIC DNA]</scope>
    <source>
        <strain evidence="2 3">HHB12029</strain>
    </source>
</reference>
<protein>
    <submittedName>
        <fullName evidence="2">Uncharacterized protein</fullName>
    </submittedName>
</protein>
<sequence length="667" mass="70890">MRAHSLTLWLFSSLLCVVRFASATPIPIPYDPSPLTMYGQLLDATLDDPTNILSGGTMLVNNQRIIVPKNTVVGLPSINVPWAELFHEVNGTWIPDLPNWGAGGTGVLGWEVSVVGNRVNGQYIAGIIYLFQELLQLTSGFVTSINYTDGTFFIGGSGANPDTGAIKAYLSDPDGVFGLPHGEFPLWTTDTENPSVSAETGFPMCLPRVDPAVDDDPLCPRKNRPLDGLGQPLREFTFPPPSNDSSQPDPWLFAPIVVGDYIDVASGVWVPDETAPGGRTLVLYTLRNNIGFYTTPGTYPVYLTIVTSQWGINGNPAGEIAQTRVEGYTTDETTQVEVFAVDVDPCTGVQKQRMIGAVAPRLVDRRGQWRFRPDTVVNTATLQFGAKMSSIPSGGPVTTPNGIQAGVFISPVQDEGFLFPELILFGQNALVYEFNIMPFLAQGSGPYFGAVPGRAGPANTPIIGQLSPWPGVNPPPKATCGAPQGPVPVANAGTDFSVRPGTIVMLAGSLDSPNIDEANVTFSWTQTSGPSVVLSNTLIKNPSFAAPAVTIPTQLTFELEVSDADGSSKDTVTITDSTTAVDKISVLSVSVDKVKGDTTMTVTAMSSVTDGSSVLSFEAIGTKPDIPFTTMTFIGGGKFTWTGTVVKDPTQINLRSQWGATASFVVQ</sequence>
<feature type="chain" id="PRO_5007861839" evidence="1">
    <location>
        <begin position="24"/>
        <end position="667"/>
    </location>
</feature>
<dbReference type="InParanoid" id="A0A165LQ44"/>
<dbReference type="EMBL" id="KV425922">
    <property type="protein sequence ID" value="KZV98165.1"/>
    <property type="molecule type" value="Genomic_DNA"/>
</dbReference>
<evidence type="ECO:0000256" key="1">
    <source>
        <dbReference type="SAM" id="SignalP"/>
    </source>
</evidence>